<accession>A0A544QPJ5</accession>
<evidence type="ECO:0000313" key="2">
    <source>
        <dbReference type="Proteomes" id="UP000315385"/>
    </source>
</evidence>
<dbReference type="InterPro" id="IPR024747">
    <property type="entry name" value="Pyridox_Oxase-rel"/>
</dbReference>
<dbReference type="OrthoDB" id="953at2157"/>
<protein>
    <submittedName>
        <fullName evidence="1">Pyridoxamine 5'-phosphate oxidase family protein</fullName>
    </submittedName>
</protein>
<dbReference type="Pfam" id="PF12900">
    <property type="entry name" value="Pyridox_ox_2"/>
    <property type="match status" value="1"/>
</dbReference>
<name>A0A544QPJ5_9EURY</name>
<comment type="caution">
    <text evidence="1">The sequence shown here is derived from an EMBL/GenBank/DDBJ whole genome shotgun (WGS) entry which is preliminary data.</text>
</comment>
<sequence>MTAAEIDTLLDTGGVGVISFADGDEPYSVPISYGYDSDSRAVYVRFGFAPESDKRRFVDDGATASLVVTDDDTRGWRSVVARGQLTEVSEPTLDGSIVQSIRKMNIPFVTIYDRPAAELEFELYRLDPDTLTGRKEQ</sequence>
<evidence type="ECO:0000313" key="1">
    <source>
        <dbReference type="EMBL" id="TQQ80814.1"/>
    </source>
</evidence>
<keyword evidence="2" id="KW-1185">Reference proteome</keyword>
<organism evidence="1 2">
    <name type="scientific">Halonotius roseus</name>
    <dbReference type="NCBI Taxonomy" id="2511997"/>
    <lineage>
        <taxon>Archaea</taxon>
        <taxon>Methanobacteriati</taxon>
        <taxon>Methanobacteriota</taxon>
        <taxon>Stenosarchaea group</taxon>
        <taxon>Halobacteria</taxon>
        <taxon>Halobacteriales</taxon>
        <taxon>Haloferacaceae</taxon>
        <taxon>Halonotius</taxon>
    </lineage>
</organism>
<dbReference type="AlphaFoldDB" id="A0A544QPJ5"/>
<dbReference type="Gene3D" id="2.30.110.10">
    <property type="entry name" value="Electron Transport, Fmn-binding Protein, Chain A"/>
    <property type="match status" value="1"/>
</dbReference>
<dbReference type="EMBL" id="SESI01000002">
    <property type="protein sequence ID" value="TQQ80814.1"/>
    <property type="molecule type" value="Genomic_DNA"/>
</dbReference>
<reference evidence="1 2" key="1">
    <citation type="submission" date="2019-02" db="EMBL/GenBank/DDBJ databases">
        <title>Halonotius sp. a new haloqrchaeon isolated from saline water.</title>
        <authorList>
            <person name="Duran-Viseras A."/>
            <person name="Sanchez-Porro C."/>
            <person name="Ventosa A."/>
        </authorList>
    </citation>
    <scope>NUCLEOTIDE SEQUENCE [LARGE SCALE GENOMIC DNA]</scope>
    <source>
        <strain evidence="1 2">F9-27</strain>
    </source>
</reference>
<gene>
    <name evidence="1" type="ORF">EWF95_07750</name>
</gene>
<dbReference type="SUPFAM" id="SSF50475">
    <property type="entry name" value="FMN-binding split barrel"/>
    <property type="match status" value="1"/>
</dbReference>
<dbReference type="InterPro" id="IPR012349">
    <property type="entry name" value="Split_barrel_FMN-bd"/>
</dbReference>
<proteinExistence type="predicted"/>
<dbReference type="Proteomes" id="UP000315385">
    <property type="component" value="Unassembled WGS sequence"/>
</dbReference>